<dbReference type="PANTHER" id="PTHR11014">
    <property type="entry name" value="PEPTIDASE M20 FAMILY MEMBER"/>
    <property type="match status" value="1"/>
</dbReference>
<feature type="binding site" evidence="3">
    <location>
        <position position="106"/>
    </location>
    <ligand>
        <name>Mn(2+)</name>
        <dbReference type="ChEBI" id="CHEBI:29035"/>
        <label>2</label>
    </ligand>
</feature>
<dbReference type="SUPFAM" id="SSF55031">
    <property type="entry name" value="Bacterial exopeptidase dimerisation domain"/>
    <property type="match status" value="1"/>
</dbReference>
<dbReference type="Pfam" id="PF07687">
    <property type="entry name" value="M20_dimer"/>
    <property type="match status" value="1"/>
</dbReference>
<evidence type="ECO:0000256" key="1">
    <source>
        <dbReference type="ARBA" id="ARBA00006153"/>
    </source>
</evidence>
<dbReference type="OrthoDB" id="9776731at2"/>
<dbReference type="Pfam" id="PF01546">
    <property type="entry name" value="Peptidase_M20"/>
    <property type="match status" value="1"/>
</dbReference>
<keyword evidence="3" id="KW-0464">Manganese</keyword>
<feature type="binding site" evidence="3">
    <location>
        <position position="140"/>
    </location>
    <ligand>
        <name>Mn(2+)</name>
        <dbReference type="ChEBI" id="CHEBI:29035"/>
        <label>2</label>
    </ligand>
</feature>
<comment type="similarity">
    <text evidence="1">Belongs to the peptidase M20 family.</text>
</comment>
<name>A0A267MLI1_9FIRM</name>
<feature type="binding site" evidence="3">
    <location>
        <position position="366"/>
    </location>
    <ligand>
        <name>Mn(2+)</name>
        <dbReference type="ChEBI" id="CHEBI:29035"/>
        <label>2</label>
    </ligand>
</feature>
<dbReference type="InterPro" id="IPR036264">
    <property type="entry name" value="Bact_exopeptidase_dim_dom"/>
</dbReference>
<feature type="binding site" evidence="3">
    <location>
        <position position="166"/>
    </location>
    <ligand>
        <name>Mn(2+)</name>
        <dbReference type="ChEBI" id="CHEBI:29035"/>
        <label>2</label>
    </ligand>
</feature>
<evidence type="ECO:0000256" key="2">
    <source>
        <dbReference type="ARBA" id="ARBA00022801"/>
    </source>
</evidence>
<organism evidence="5 6">
    <name type="scientific">Anaeromicrobium sediminis</name>
    <dbReference type="NCBI Taxonomy" id="1478221"/>
    <lineage>
        <taxon>Bacteria</taxon>
        <taxon>Bacillati</taxon>
        <taxon>Bacillota</taxon>
        <taxon>Clostridia</taxon>
        <taxon>Peptostreptococcales</taxon>
        <taxon>Thermotaleaceae</taxon>
        <taxon>Anaeromicrobium</taxon>
    </lineage>
</organism>
<evidence type="ECO:0000313" key="5">
    <source>
        <dbReference type="EMBL" id="PAB60449.1"/>
    </source>
</evidence>
<proteinExistence type="inferred from homology"/>
<feature type="domain" description="Peptidase M20 dimerisation" evidence="4">
    <location>
        <begin position="190"/>
        <end position="281"/>
    </location>
</feature>
<evidence type="ECO:0000313" key="6">
    <source>
        <dbReference type="Proteomes" id="UP000216024"/>
    </source>
</evidence>
<dbReference type="InterPro" id="IPR011650">
    <property type="entry name" value="Peptidase_M20_dimer"/>
</dbReference>
<comment type="caution">
    <text evidence="5">The sequence shown here is derived from an EMBL/GenBank/DDBJ whole genome shotgun (WGS) entry which is preliminary data.</text>
</comment>
<evidence type="ECO:0000256" key="3">
    <source>
        <dbReference type="PIRSR" id="PIRSR005962-1"/>
    </source>
</evidence>
<accession>A0A267MLI1</accession>
<dbReference type="AlphaFoldDB" id="A0A267MLI1"/>
<dbReference type="SUPFAM" id="SSF53187">
    <property type="entry name" value="Zn-dependent exopeptidases"/>
    <property type="match status" value="1"/>
</dbReference>
<dbReference type="GO" id="GO:0046872">
    <property type="term" value="F:metal ion binding"/>
    <property type="evidence" value="ECO:0007669"/>
    <property type="project" value="UniProtKB-KW"/>
</dbReference>
<dbReference type="Gene3D" id="3.40.630.10">
    <property type="entry name" value="Zn peptidases"/>
    <property type="match status" value="1"/>
</dbReference>
<feature type="binding site" evidence="3">
    <location>
        <position position="104"/>
    </location>
    <ligand>
        <name>Mn(2+)</name>
        <dbReference type="ChEBI" id="CHEBI:29035"/>
        <label>2</label>
    </ligand>
</feature>
<dbReference type="InterPro" id="IPR017439">
    <property type="entry name" value="Amidohydrolase"/>
</dbReference>
<dbReference type="Proteomes" id="UP000216024">
    <property type="component" value="Unassembled WGS sequence"/>
</dbReference>
<dbReference type="PIRSF" id="PIRSF005962">
    <property type="entry name" value="Pept_M20D_amidohydro"/>
    <property type="match status" value="1"/>
</dbReference>
<keyword evidence="3" id="KW-0479">Metal-binding</keyword>
<dbReference type="RefSeq" id="WP_095131969.1">
    <property type="nucleotide sequence ID" value="NZ_NIBG01000003.1"/>
</dbReference>
<dbReference type="GO" id="GO:0016787">
    <property type="term" value="F:hydrolase activity"/>
    <property type="evidence" value="ECO:0007669"/>
    <property type="project" value="UniProtKB-KW"/>
</dbReference>
<dbReference type="NCBIfam" id="TIGR01891">
    <property type="entry name" value="amidohydrolases"/>
    <property type="match status" value="1"/>
</dbReference>
<protein>
    <submittedName>
        <fullName evidence="5">Amidohydrolase</fullName>
    </submittedName>
</protein>
<keyword evidence="6" id="KW-1185">Reference proteome</keyword>
<reference evidence="5 6" key="1">
    <citation type="submission" date="2017-06" db="EMBL/GenBank/DDBJ databases">
        <title>Draft genome sequence of anaerobic fermentative bacterium Anaeromicrobium sediminis DY2726D isolated from West Pacific Ocean sediments.</title>
        <authorList>
            <person name="Zeng X."/>
        </authorList>
    </citation>
    <scope>NUCLEOTIDE SEQUENCE [LARGE SCALE GENOMIC DNA]</scope>
    <source>
        <strain evidence="5 6">DY2726D</strain>
    </source>
</reference>
<gene>
    <name evidence="5" type="ORF">CCE28_06015</name>
</gene>
<keyword evidence="2 5" id="KW-0378">Hydrolase</keyword>
<dbReference type="InterPro" id="IPR002933">
    <property type="entry name" value="Peptidase_M20"/>
</dbReference>
<dbReference type="EMBL" id="NIBG01000003">
    <property type="protein sequence ID" value="PAB60449.1"/>
    <property type="molecule type" value="Genomic_DNA"/>
</dbReference>
<evidence type="ECO:0000259" key="4">
    <source>
        <dbReference type="Pfam" id="PF07687"/>
    </source>
</evidence>
<dbReference type="Gene3D" id="3.30.70.360">
    <property type="match status" value="1"/>
</dbReference>
<sequence>MNKDLILNLSNNIKEELIKIRREIHAYPEPALEEVKTAKLVGDKLEKLGLEVKRNIGITGVTGLLKGHKPGKTILLRADMDCLKMKELNDVEYKSTREGLMHACGHDAHTTWLLGAAMILSQMKEKISGNILFLFQPAEEGPGGADRMIKEGVLDNPKVDAAIGAHVWPNLESGKIGLTYDSMMAAPDKFSIKIYGKGGHGAQPHSTVDPISIGCQIYMSLQTIISRQINPVEPAVLSVTQFNGGSAHNIIPDHVEMVGTVRSLTNEMREFIPASMEKLIKGITEANGGTYEFQYDPYYPPVINDTYMVDIVKEAGEIMLGEDNIHIENVPSMGGEDFSYFQQKVPGGFFVVGTGNEEKGTTNGLHNPYFNIDEDILPQASAVLSEAALLYLDKNKPE</sequence>
<dbReference type="FunFam" id="3.30.70.360:FF:000014">
    <property type="entry name" value="N-acyl-L-amino acid amidohydrolase"/>
    <property type="match status" value="1"/>
</dbReference>
<dbReference type="PANTHER" id="PTHR11014:SF63">
    <property type="entry name" value="METALLOPEPTIDASE, PUTATIVE (AFU_ORTHOLOGUE AFUA_6G09600)-RELATED"/>
    <property type="match status" value="1"/>
</dbReference>
<comment type="cofactor">
    <cofactor evidence="3">
        <name>Mn(2+)</name>
        <dbReference type="ChEBI" id="CHEBI:29035"/>
    </cofactor>
    <text evidence="3">The Mn(2+) ion enhances activity.</text>
</comment>